<feature type="region of interest" description="Disordered" evidence="1">
    <location>
        <begin position="68"/>
        <end position="92"/>
    </location>
</feature>
<evidence type="ECO:0000256" key="1">
    <source>
        <dbReference type="SAM" id="MobiDB-lite"/>
    </source>
</evidence>
<dbReference type="EMBL" id="BRZM01001330">
    <property type="protein sequence ID" value="GLD72970.1"/>
    <property type="molecule type" value="Genomic_DNA"/>
</dbReference>
<name>A0AAD3NI93_LATJO</name>
<gene>
    <name evidence="2" type="ORF">AKAME5_002429500</name>
</gene>
<evidence type="ECO:0000313" key="2">
    <source>
        <dbReference type="EMBL" id="GLD72970.1"/>
    </source>
</evidence>
<protein>
    <submittedName>
        <fullName evidence="2">Calmodulin-binding transcription activator 1 isoform X1</fullName>
    </submittedName>
</protein>
<accession>A0AAD3NI93</accession>
<proteinExistence type="predicted"/>
<sequence>MEALTEVLARLAPSSCSSTRDLYRAAHRHEEVVGPKPQPGSVRVQLRLGPQKWCTESASRRHIQTCGAGNGEGGRRHYLQQASDGGGGGTGEQEEWQFIMETNNSDGNRSQQQLQPLLKGTSMVQGLWLSASHQGLGGGASNGGQGRAWRSAWITLTSLLETSSPDLIKLHLQWMAVEPPYQPGAYMLTS</sequence>
<dbReference type="AlphaFoldDB" id="A0AAD3NI93"/>
<keyword evidence="3" id="KW-1185">Reference proteome</keyword>
<evidence type="ECO:0000313" key="3">
    <source>
        <dbReference type="Proteomes" id="UP001279410"/>
    </source>
</evidence>
<organism evidence="2 3">
    <name type="scientific">Lates japonicus</name>
    <name type="common">Japanese lates</name>
    <dbReference type="NCBI Taxonomy" id="270547"/>
    <lineage>
        <taxon>Eukaryota</taxon>
        <taxon>Metazoa</taxon>
        <taxon>Chordata</taxon>
        <taxon>Craniata</taxon>
        <taxon>Vertebrata</taxon>
        <taxon>Euteleostomi</taxon>
        <taxon>Actinopterygii</taxon>
        <taxon>Neopterygii</taxon>
        <taxon>Teleostei</taxon>
        <taxon>Neoteleostei</taxon>
        <taxon>Acanthomorphata</taxon>
        <taxon>Carangaria</taxon>
        <taxon>Carangaria incertae sedis</taxon>
        <taxon>Centropomidae</taxon>
        <taxon>Lates</taxon>
    </lineage>
</organism>
<comment type="caution">
    <text evidence="2">The sequence shown here is derived from an EMBL/GenBank/DDBJ whole genome shotgun (WGS) entry which is preliminary data.</text>
</comment>
<reference evidence="2" key="1">
    <citation type="submission" date="2022-08" db="EMBL/GenBank/DDBJ databases">
        <title>Genome sequencing of akame (Lates japonicus).</title>
        <authorList>
            <person name="Hashiguchi Y."/>
            <person name="Takahashi H."/>
        </authorList>
    </citation>
    <scope>NUCLEOTIDE SEQUENCE</scope>
    <source>
        <strain evidence="2">Kochi</strain>
    </source>
</reference>
<dbReference type="Proteomes" id="UP001279410">
    <property type="component" value="Unassembled WGS sequence"/>
</dbReference>